<dbReference type="InterPro" id="IPR009937">
    <property type="entry name" value="Phage_holin_3_6"/>
</dbReference>
<proteinExistence type="predicted"/>
<evidence type="ECO:0008006" key="4">
    <source>
        <dbReference type="Google" id="ProtNLM"/>
    </source>
</evidence>
<gene>
    <name evidence="2" type="ORF">APR42_14065</name>
</gene>
<reference evidence="2" key="1">
    <citation type="submission" date="2015-10" db="EMBL/GenBank/DDBJ databases">
        <title>Draft genome sequence of Salegentibacter mishustinae KCTC 12263.</title>
        <authorList>
            <person name="Lin W."/>
            <person name="Zheng Q."/>
        </authorList>
    </citation>
    <scope>NUCLEOTIDE SEQUENCE [LARGE SCALE GENOMIC DNA]</scope>
    <source>
        <strain evidence="2">KCTC 12263</strain>
    </source>
</reference>
<feature type="transmembrane region" description="Helical" evidence="1">
    <location>
        <begin position="47"/>
        <end position="72"/>
    </location>
</feature>
<dbReference type="Proteomes" id="UP000051643">
    <property type="component" value="Unassembled WGS sequence"/>
</dbReference>
<dbReference type="OrthoDB" id="1144182at2"/>
<evidence type="ECO:0000313" key="3">
    <source>
        <dbReference type="Proteomes" id="UP000051643"/>
    </source>
</evidence>
<comment type="caution">
    <text evidence="2">The sequence shown here is derived from an EMBL/GenBank/DDBJ whole genome shotgun (WGS) entry which is preliminary data.</text>
</comment>
<dbReference type="RefSeq" id="WP_057480920.1">
    <property type="nucleotide sequence ID" value="NZ_BMWR01000008.1"/>
</dbReference>
<dbReference type="AlphaFoldDB" id="A0A0Q9ZAC5"/>
<keyword evidence="1" id="KW-0472">Membrane</keyword>
<keyword evidence="1" id="KW-1133">Transmembrane helix</keyword>
<dbReference type="Pfam" id="PF07332">
    <property type="entry name" value="Phage_holin_3_6"/>
    <property type="match status" value="1"/>
</dbReference>
<dbReference type="STRING" id="270918.APR42_14065"/>
<keyword evidence="3" id="KW-1185">Reference proteome</keyword>
<evidence type="ECO:0000313" key="2">
    <source>
        <dbReference type="EMBL" id="KRG29894.1"/>
    </source>
</evidence>
<accession>A0A0Q9ZAC5</accession>
<dbReference type="EMBL" id="LKTP01000003">
    <property type="protein sequence ID" value="KRG29894.1"/>
    <property type="molecule type" value="Genomic_DNA"/>
</dbReference>
<name>A0A0Q9ZAC5_9FLAO</name>
<evidence type="ECO:0000256" key="1">
    <source>
        <dbReference type="SAM" id="Phobius"/>
    </source>
</evidence>
<protein>
    <recommendedName>
        <fullName evidence="4">Competence protein</fullName>
    </recommendedName>
</protein>
<sequence length="116" mass="13012">MAFEKLSRSIDELNYNLKAFAHSNTEYYKLQFFKSAMKGAIGLVQGLLLGIFFIFALILISVALAIVISEAIGTPSSGYFIVGGFYFLLFLLVLIFGKKPIEKLLLVKVSRKFFND</sequence>
<feature type="transmembrane region" description="Helical" evidence="1">
    <location>
        <begin position="78"/>
        <end position="96"/>
    </location>
</feature>
<organism evidence="2 3">
    <name type="scientific">Salegentibacter mishustinae</name>
    <dbReference type="NCBI Taxonomy" id="270918"/>
    <lineage>
        <taxon>Bacteria</taxon>
        <taxon>Pseudomonadati</taxon>
        <taxon>Bacteroidota</taxon>
        <taxon>Flavobacteriia</taxon>
        <taxon>Flavobacteriales</taxon>
        <taxon>Flavobacteriaceae</taxon>
        <taxon>Salegentibacter</taxon>
    </lineage>
</organism>
<keyword evidence="1" id="KW-0812">Transmembrane</keyword>